<evidence type="ECO:0000256" key="2">
    <source>
        <dbReference type="ARBA" id="ARBA00022737"/>
    </source>
</evidence>
<evidence type="ECO:0000313" key="5">
    <source>
        <dbReference type="EMBL" id="KAF5386304.1"/>
    </source>
</evidence>
<dbReference type="SUPFAM" id="SSF50978">
    <property type="entry name" value="WD40 repeat-like"/>
    <property type="match status" value="2"/>
</dbReference>
<dbReference type="EMBL" id="JAACJN010000037">
    <property type="protein sequence ID" value="KAF5386304.1"/>
    <property type="molecule type" value="Genomic_DNA"/>
</dbReference>
<feature type="region of interest" description="Disordered" evidence="4">
    <location>
        <begin position="215"/>
        <end position="238"/>
    </location>
</feature>
<evidence type="ECO:0000313" key="6">
    <source>
        <dbReference type="Proteomes" id="UP000518752"/>
    </source>
</evidence>
<dbReference type="AlphaFoldDB" id="A0A8H5MA35"/>
<dbReference type="InterPro" id="IPR036322">
    <property type="entry name" value="WD40_repeat_dom_sf"/>
</dbReference>
<sequence length="611" mass="67368">MGNGAVLISGSDDGLCLVWNMDDLSPGQPPTRRYLHNNMRVMSVAIASDNKTIACGCADGTTWLWDISQSDEDCLHILERKNPNRSRLIWSLAFSPDASIIATGSWENTIDFWDTRTGAHVKTLEDTYSPSGAYMVSGGCDHAVRLWELEEHLSHSKSNDNKIVNTIQDMIVMRPSPPPPSSLDSESVHSPSCLPSWLRNLRLRSNNRKESHKIFQPIPTTAQSEEKTRNSIPTDNSKIELAQSAPRLAGLSSEAAHHTSVVRAVTFSSDGSNLATGSWDGTIHIWNTSTGALLKILRGHAELISSIAFLHRSNDELVSTGHTDRTVRLWDLKLEGAVTSKDESAVSCSDDGTLRLWNLPLLSEFQGNDGRADPDSAQVGAGIVLFKFSGEGPIYVLCLSPDDRLVAFTTSLDIQTPNSGRGYAKLRLLDIRVTSHEILWMGNTNGIGSCLSFSRQGTHLLWGSRRDGSVVLWKVGKGSAQAPTQVIPLANFWAGEAVETISFSADQNRIVSDAGVFDIPSELQPSSRQHQSAPETALSIVRDSEPRYFLLNEWIWQSFPQRRRICWVPMIYRHVRTRDVLYGGTMAAYGNVIAFGTERGRVILVTMADCR</sequence>
<dbReference type="Pfam" id="PF00400">
    <property type="entry name" value="WD40"/>
    <property type="match status" value="6"/>
</dbReference>
<comment type="caution">
    <text evidence="5">The sequence shown here is derived from an EMBL/GenBank/DDBJ whole genome shotgun (WGS) entry which is preliminary data.</text>
</comment>
<dbReference type="Gene3D" id="2.130.10.10">
    <property type="entry name" value="YVTN repeat-like/Quinoprotein amine dehydrogenase"/>
    <property type="match status" value="3"/>
</dbReference>
<dbReference type="PROSITE" id="PS00678">
    <property type="entry name" value="WD_REPEATS_1"/>
    <property type="match status" value="4"/>
</dbReference>
<evidence type="ECO:0000256" key="4">
    <source>
        <dbReference type="SAM" id="MobiDB-lite"/>
    </source>
</evidence>
<dbReference type="InterPro" id="IPR019775">
    <property type="entry name" value="WD40_repeat_CS"/>
</dbReference>
<evidence type="ECO:0008006" key="7">
    <source>
        <dbReference type="Google" id="ProtNLM"/>
    </source>
</evidence>
<dbReference type="SMART" id="SM00320">
    <property type="entry name" value="WD40"/>
    <property type="match status" value="6"/>
</dbReference>
<reference evidence="5 6" key="1">
    <citation type="journal article" date="2020" name="ISME J.">
        <title>Uncovering the hidden diversity of litter-decomposition mechanisms in mushroom-forming fungi.</title>
        <authorList>
            <person name="Floudas D."/>
            <person name="Bentzer J."/>
            <person name="Ahren D."/>
            <person name="Johansson T."/>
            <person name="Persson P."/>
            <person name="Tunlid A."/>
        </authorList>
    </citation>
    <scope>NUCLEOTIDE SEQUENCE [LARGE SCALE GENOMIC DNA]</scope>
    <source>
        <strain evidence="5 6">CBS 406.79</strain>
    </source>
</reference>
<name>A0A8H5MA35_9AGAR</name>
<keyword evidence="2" id="KW-0677">Repeat</keyword>
<feature type="repeat" description="WD" evidence="3">
    <location>
        <begin position="255"/>
        <end position="296"/>
    </location>
</feature>
<dbReference type="PROSITE" id="PS50294">
    <property type="entry name" value="WD_REPEATS_REGION"/>
    <property type="match status" value="3"/>
</dbReference>
<proteinExistence type="predicted"/>
<dbReference type="PANTHER" id="PTHR19879">
    <property type="entry name" value="TRANSCRIPTION INITIATION FACTOR TFIID"/>
    <property type="match status" value="1"/>
</dbReference>
<keyword evidence="6" id="KW-1185">Reference proteome</keyword>
<organism evidence="5 6">
    <name type="scientific">Collybiopsis confluens</name>
    <dbReference type="NCBI Taxonomy" id="2823264"/>
    <lineage>
        <taxon>Eukaryota</taxon>
        <taxon>Fungi</taxon>
        <taxon>Dikarya</taxon>
        <taxon>Basidiomycota</taxon>
        <taxon>Agaricomycotina</taxon>
        <taxon>Agaricomycetes</taxon>
        <taxon>Agaricomycetidae</taxon>
        <taxon>Agaricales</taxon>
        <taxon>Marasmiineae</taxon>
        <taxon>Omphalotaceae</taxon>
        <taxon>Collybiopsis</taxon>
    </lineage>
</organism>
<dbReference type="Proteomes" id="UP000518752">
    <property type="component" value="Unassembled WGS sequence"/>
</dbReference>
<dbReference type="OrthoDB" id="2665123at2759"/>
<gene>
    <name evidence="5" type="ORF">D9757_008584</name>
</gene>
<keyword evidence="1 3" id="KW-0853">WD repeat</keyword>
<feature type="repeat" description="WD" evidence="3">
    <location>
        <begin position="82"/>
        <end position="123"/>
    </location>
</feature>
<dbReference type="PANTHER" id="PTHR19879:SF9">
    <property type="entry name" value="TRANSCRIPTION INITIATION FACTOR TFIID SUBUNIT 5"/>
    <property type="match status" value="1"/>
</dbReference>
<accession>A0A8H5MA35</accession>
<evidence type="ECO:0000256" key="3">
    <source>
        <dbReference type="PROSITE-ProRule" id="PRU00221"/>
    </source>
</evidence>
<feature type="repeat" description="WD" evidence="3">
    <location>
        <begin position="297"/>
        <end position="340"/>
    </location>
</feature>
<dbReference type="InterPro" id="IPR020472">
    <property type="entry name" value="WD40_PAC1"/>
</dbReference>
<feature type="repeat" description="WD" evidence="3">
    <location>
        <begin position="128"/>
        <end position="150"/>
    </location>
</feature>
<dbReference type="InterPro" id="IPR001680">
    <property type="entry name" value="WD40_rpt"/>
</dbReference>
<protein>
    <recommendedName>
        <fullName evidence="7">WD40 repeat-like protein</fullName>
    </recommendedName>
</protein>
<dbReference type="PROSITE" id="PS50082">
    <property type="entry name" value="WD_REPEATS_2"/>
    <property type="match status" value="4"/>
</dbReference>
<dbReference type="InterPro" id="IPR015943">
    <property type="entry name" value="WD40/YVTN_repeat-like_dom_sf"/>
</dbReference>
<dbReference type="PRINTS" id="PR00320">
    <property type="entry name" value="GPROTEINBRPT"/>
</dbReference>
<evidence type="ECO:0000256" key="1">
    <source>
        <dbReference type="ARBA" id="ARBA00022574"/>
    </source>
</evidence>